<gene>
    <name evidence="1" type="ORF">UFOPK2373_00243</name>
</gene>
<organism evidence="1">
    <name type="scientific">freshwater metagenome</name>
    <dbReference type="NCBI Taxonomy" id="449393"/>
    <lineage>
        <taxon>unclassified sequences</taxon>
        <taxon>metagenomes</taxon>
        <taxon>ecological metagenomes</taxon>
    </lineage>
</organism>
<accession>A0A6J6N2S8</accession>
<evidence type="ECO:0000313" key="1">
    <source>
        <dbReference type="EMBL" id="CAB4680911.1"/>
    </source>
</evidence>
<proteinExistence type="predicted"/>
<name>A0A6J6N2S8_9ZZZZ</name>
<dbReference type="EMBL" id="CAEZXL010000025">
    <property type="protein sequence ID" value="CAB4680911.1"/>
    <property type="molecule type" value="Genomic_DNA"/>
</dbReference>
<sequence length="35" mass="3825">MQGKAVQELLLASGWRNVSTHKDLAGRDRATTGTR</sequence>
<dbReference type="AlphaFoldDB" id="A0A6J6N2S8"/>
<protein>
    <submittedName>
        <fullName evidence="1">Unannotated protein</fullName>
    </submittedName>
</protein>
<reference evidence="1" key="1">
    <citation type="submission" date="2020-05" db="EMBL/GenBank/DDBJ databases">
        <authorList>
            <person name="Chiriac C."/>
            <person name="Salcher M."/>
            <person name="Ghai R."/>
            <person name="Kavagutti S V."/>
        </authorList>
    </citation>
    <scope>NUCLEOTIDE SEQUENCE</scope>
</reference>